<dbReference type="eggNOG" id="COG3577">
    <property type="taxonomic scope" value="Bacteria"/>
</dbReference>
<sequence length="192" mass="20858">MMGDQFARFAYLALLLVAVGGFLLVELRERPGRTLRMAAAWGLIFLGAIALAGLWPEIRNAVAPRERVLAGGRIEVPVGNDGHYRLTARVNDIAIRFVVDTGASSIALGPRDAERVGIDLDDLAYIGQARTANGIVETAPVRLESVTIGDIRDARVPAMVLRADLDESLMGMSYLSRFARVSIEDSVLILER</sequence>
<dbReference type="Pfam" id="PF13975">
    <property type="entry name" value="gag-asp_proteas"/>
    <property type="match status" value="1"/>
</dbReference>
<evidence type="ECO:0000313" key="2">
    <source>
        <dbReference type="EMBL" id="KGJ05253.1"/>
    </source>
</evidence>
<accession>A0A099F4P3</accession>
<reference evidence="2 3" key="2">
    <citation type="submission" date="2014-10" db="EMBL/GenBank/DDBJ databases">
        <title>Paracoccus sanguinis sp. nov., isolated from clinical specimens of New York State patients.</title>
        <authorList>
            <person name="Mingle L.A."/>
            <person name="Cole J.A."/>
            <person name="Lapierre P."/>
            <person name="Musser K.A."/>
        </authorList>
    </citation>
    <scope>NUCLEOTIDE SEQUENCE [LARGE SCALE GENOMIC DNA]</scope>
    <source>
        <strain evidence="2 3">JCM 14014</strain>
    </source>
</reference>
<comment type="caution">
    <text evidence="2">The sequence shown here is derived from an EMBL/GenBank/DDBJ whole genome shotgun (WGS) entry which is preliminary data.</text>
</comment>
<evidence type="ECO:0000256" key="1">
    <source>
        <dbReference type="SAM" id="Phobius"/>
    </source>
</evidence>
<keyword evidence="3" id="KW-1185">Reference proteome</keyword>
<dbReference type="SUPFAM" id="SSF50630">
    <property type="entry name" value="Acid proteases"/>
    <property type="match status" value="1"/>
</dbReference>
<dbReference type="GO" id="GO:0008233">
    <property type="term" value="F:peptidase activity"/>
    <property type="evidence" value="ECO:0007669"/>
    <property type="project" value="UniProtKB-KW"/>
</dbReference>
<dbReference type="AlphaFoldDB" id="A0A099F4P3"/>
<proteinExistence type="predicted"/>
<keyword evidence="2" id="KW-0645">Protease</keyword>
<name>A0A099F4P3_9RHOB</name>
<dbReference type="STRING" id="376733.SAMN04487972_103142"/>
<keyword evidence="1" id="KW-0812">Transmembrane</keyword>
<dbReference type="GO" id="GO:0006508">
    <property type="term" value="P:proteolysis"/>
    <property type="evidence" value="ECO:0007669"/>
    <property type="project" value="UniProtKB-KW"/>
</dbReference>
<dbReference type="CDD" id="cd05483">
    <property type="entry name" value="retropepsin_like_bacteria"/>
    <property type="match status" value="1"/>
</dbReference>
<dbReference type="EMBL" id="JRKN01000007">
    <property type="protein sequence ID" value="KGJ05253.1"/>
    <property type="molecule type" value="Genomic_DNA"/>
</dbReference>
<dbReference type="Proteomes" id="UP000029846">
    <property type="component" value="Unassembled WGS sequence"/>
</dbReference>
<keyword evidence="1" id="KW-1133">Transmembrane helix</keyword>
<organism evidence="2 3">
    <name type="scientific">Paracoccus halophilus</name>
    <dbReference type="NCBI Taxonomy" id="376733"/>
    <lineage>
        <taxon>Bacteria</taxon>
        <taxon>Pseudomonadati</taxon>
        <taxon>Pseudomonadota</taxon>
        <taxon>Alphaproteobacteria</taxon>
        <taxon>Rhodobacterales</taxon>
        <taxon>Paracoccaceae</taxon>
        <taxon>Paracoccus</taxon>
    </lineage>
</organism>
<evidence type="ECO:0000313" key="3">
    <source>
        <dbReference type="Proteomes" id="UP000029846"/>
    </source>
</evidence>
<dbReference type="InterPro" id="IPR034122">
    <property type="entry name" value="Retropepsin-like_bacterial"/>
</dbReference>
<keyword evidence="2" id="KW-0378">Hydrolase</keyword>
<dbReference type="InterPro" id="IPR021109">
    <property type="entry name" value="Peptidase_aspartic_dom_sf"/>
</dbReference>
<dbReference type="NCBIfam" id="TIGR02281">
    <property type="entry name" value="clan_AA_DTGA"/>
    <property type="match status" value="1"/>
</dbReference>
<dbReference type="Gene3D" id="2.40.70.10">
    <property type="entry name" value="Acid Proteases"/>
    <property type="match status" value="1"/>
</dbReference>
<protein>
    <submittedName>
        <fullName evidence="2">Aspartyl protease</fullName>
    </submittedName>
</protein>
<feature type="transmembrane region" description="Helical" evidence="1">
    <location>
        <begin position="6"/>
        <end position="25"/>
    </location>
</feature>
<dbReference type="InterPro" id="IPR011969">
    <property type="entry name" value="Clan_AA_Asp_peptidase_C"/>
</dbReference>
<reference evidence="2 3" key="1">
    <citation type="submission" date="2014-09" db="EMBL/GenBank/DDBJ databases">
        <authorList>
            <person name="McGinnis J.M."/>
            <person name="Wolfgang W.J."/>
        </authorList>
    </citation>
    <scope>NUCLEOTIDE SEQUENCE [LARGE SCALE GENOMIC DNA]</scope>
    <source>
        <strain evidence="2 3">JCM 14014</strain>
    </source>
</reference>
<keyword evidence="1" id="KW-0472">Membrane</keyword>
<gene>
    <name evidence="2" type="ORF">IT41_06995</name>
</gene>
<feature type="transmembrane region" description="Helical" evidence="1">
    <location>
        <begin position="37"/>
        <end position="55"/>
    </location>
</feature>